<dbReference type="SMART" id="SM00442">
    <property type="entry name" value="FGF"/>
    <property type="match status" value="1"/>
</dbReference>
<dbReference type="InterPro" id="IPR002209">
    <property type="entry name" value="Fibroblast_GF_fam"/>
</dbReference>
<dbReference type="CDD" id="cd00058">
    <property type="entry name" value="beta-trefoil_FGF"/>
    <property type="match status" value="1"/>
</dbReference>
<organism evidence="3 4">
    <name type="scientific">Porites evermanni</name>
    <dbReference type="NCBI Taxonomy" id="104178"/>
    <lineage>
        <taxon>Eukaryota</taxon>
        <taxon>Metazoa</taxon>
        <taxon>Cnidaria</taxon>
        <taxon>Anthozoa</taxon>
        <taxon>Hexacorallia</taxon>
        <taxon>Scleractinia</taxon>
        <taxon>Fungiina</taxon>
        <taxon>Poritidae</taxon>
        <taxon>Porites</taxon>
    </lineage>
</organism>
<evidence type="ECO:0000256" key="2">
    <source>
        <dbReference type="RuleBase" id="RU049442"/>
    </source>
</evidence>
<feature type="signal peptide" evidence="2">
    <location>
        <begin position="1"/>
        <end position="25"/>
    </location>
</feature>
<name>A0ABN8MND2_9CNID</name>
<sequence>MYKVLSTNAVYWLLILLCLSHSKISLPEALPSGALPKGGRWETSGSDEESEIEQEYVSPEDRVYKRLMTGRLIGRSLQKRTSAYVKRGRLLNRNGYALSINSDGTVDGTTNKNSRFAQLEFHSVSAGLLMILGVTSQRYLAICDNGHLCGSEDPSSNTIFHEIHEQNMFHSYVSHKHKTWLVGIKRNGKAKKATLTRPGQKSVQFLITYT</sequence>
<dbReference type="Gene3D" id="2.80.10.50">
    <property type="match status" value="1"/>
</dbReference>
<comment type="caution">
    <text evidence="3">The sequence shown here is derived from an EMBL/GenBank/DDBJ whole genome shotgun (WGS) entry which is preliminary data.</text>
</comment>
<keyword evidence="4" id="KW-1185">Reference proteome</keyword>
<proteinExistence type="inferred from homology"/>
<protein>
    <recommendedName>
        <fullName evidence="2">Fibroblast growth factor</fullName>
        <shortName evidence="2">FGF</shortName>
    </recommendedName>
</protein>
<reference evidence="3 4" key="1">
    <citation type="submission" date="2022-05" db="EMBL/GenBank/DDBJ databases">
        <authorList>
            <consortium name="Genoscope - CEA"/>
            <person name="William W."/>
        </authorList>
    </citation>
    <scope>NUCLEOTIDE SEQUENCE [LARGE SCALE GENOMIC DNA]</scope>
</reference>
<dbReference type="PRINTS" id="PR00262">
    <property type="entry name" value="IL1HBGF"/>
</dbReference>
<accession>A0ABN8MND2</accession>
<gene>
    <name evidence="3" type="ORF">PEVE_00036394</name>
</gene>
<keyword evidence="2" id="KW-0732">Signal</keyword>
<dbReference type="PANTHER" id="PTHR11486">
    <property type="entry name" value="FIBROBLAST GROWTH FACTOR"/>
    <property type="match status" value="1"/>
</dbReference>
<dbReference type="Pfam" id="PF00167">
    <property type="entry name" value="FGF"/>
    <property type="match status" value="1"/>
</dbReference>
<feature type="chain" id="PRO_5044984478" description="Fibroblast growth factor" evidence="2">
    <location>
        <begin position="26"/>
        <end position="210"/>
    </location>
</feature>
<dbReference type="InterPro" id="IPR008996">
    <property type="entry name" value="IL1/FGF"/>
</dbReference>
<dbReference type="EMBL" id="CALNXI010000580">
    <property type="protein sequence ID" value="CAH3029565.1"/>
    <property type="molecule type" value="Genomic_DNA"/>
</dbReference>
<dbReference type="InterPro" id="IPR056378">
    <property type="entry name" value="Let-756-like_FGF"/>
</dbReference>
<dbReference type="PRINTS" id="PR00263">
    <property type="entry name" value="HBGFFGF"/>
</dbReference>
<evidence type="ECO:0000313" key="4">
    <source>
        <dbReference type="Proteomes" id="UP001159427"/>
    </source>
</evidence>
<dbReference type="Proteomes" id="UP001159427">
    <property type="component" value="Unassembled WGS sequence"/>
</dbReference>
<evidence type="ECO:0000313" key="3">
    <source>
        <dbReference type="EMBL" id="CAH3029565.1"/>
    </source>
</evidence>
<comment type="similarity">
    <text evidence="1 2">Belongs to the heparin-binding growth factors family.</text>
</comment>
<evidence type="ECO:0000256" key="1">
    <source>
        <dbReference type="ARBA" id="ARBA00007936"/>
    </source>
</evidence>
<dbReference type="SUPFAM" id="SSF50353">
    <property type="entry name" value="Cytokine"/>
    <property type="match status" value="1"/>
</dbReference>